<comment type="caution">
    <text evidence="2">The sequence shown here is derived from an EMBL/GenBank/DDBJ whole genome shotgun (WGS) entry which is preliminary data.</text>
</comment>
<gene>
    <name evidence="2" type="ORF">CDV52_19020</name>
    <name evidence="1" type="ORF">CDV53_04820</name>
</gene>
<dbReference type="AlphaFoldDB" id="A0A225CVB9"/>
<accession>A0A225CVB9</accession>
<evidence type="ECO:0000313" key="2">
    <source>
        <dbReference type="EMBL" id="OWJ81194.1"/>
    </source>
</evidence>
<dbReference type="SUPFAM" id="SSF51230">
    <property type="entry name" value="Single hybrid motif"/>
    <property type="match status" value="1"/>
</dbReference>
<evidence type="ECO:0000313" key="1">
    <source>
        <dbReference type="EMBL" id="OWJ77814.1"/>
    </source>
</evidence>
<proteinExistence type="predicted"/>
<organism evidence="2 3">
    <name type="scientific">Haematobacter missouriensis</name>
    <dbReference type="NCBI Taxonomy" id="366616"/>
    <lineage>
        <taxon>Bacteria</taxon>
        <taxon>Pseudomonadati</taxon>
        <taxon>Pseudomonadota</taxon>
        <taxon>Alphaproteobacteria</taxon>
        <taxon>Rhodobacterales</taxon>
        <taxon>Paracoccaceae</taxon>
        <taxon>Haematobacter</taxon>
    </lineage>
</organism>
<sequence length="124" mass="13133">MIEPAQIRELARFAAARQVTQLEISMGEESVILRLPARRPTAEPPVTPATSAPVVVKSPAFGRFQNTHAGDRVMEGAILGHVRLDTLLVPVRAPLAGCVADLPKDGAIIGFGDVVTTIQPEATC</sequence>
<dbReference type="Proteomes" id="UP000214673">
    <property type="component" value="Unassembled WGS sequence"/>
</dbReference>
<dbReference type="EMBL" id="NIPX01000045">
    <property type="protein sequence ID" value="OWJ81194.1"/>
    <property type="molecule type" value="Genomic_DNA"/>
</dbReference>
<protein>
    <recommendedName>
        <fullName evidence="5">Acetyl-CoA carboxylase biotin carboxyl carrier protein subunit</fullName>
    </recommendedName>
</protein>
<dbReference type="OrthoDB" id="7282653at2"/>
<name>A0A225CVB9_9RHOB</name>
<dbReference type="Proteomes" id="UP000196640">
    <property type="component" value="Unassembled WGS sequence"/>
</dbReference>
<dbReference type="RefSeq" id="WP_088234037.1">
    <property type="nucleotide sequence ID" value="NZ_CALUEG010000029.1"/>
</dbReference>
<evidence type="ECO:0000313" key="3">
    <source>
        <dbReference type="Proteomes" id="UP000196640"/>
    </source>
</evidence>
<dbReference type="EMBL" id="NIPV01000015">
    <property type="protein sequence ID" value="OWJ77814.1"/>
    <property type="molecule type" value="Genomic_DNA"/>
</dbReference>
<reference evidence="3 4" key="1">
    <citation type="submission" date="2016-11" db="EMBL/GenBank/DDBJ databases">
        <title>Comparison of Traditional DNA-DNA Hybridization with In Silico Genomic Analysis.</title>
        <authorList>
            <person name="Nicholson A.C."/>
            <person name="Sammons S."/>
            <person name="Humrighouse B.W."/>
            <person name="Graziano J."/>
            <person name="Lasker B."/>
            <person name="Whitney A.M."/>
            <person name="Mcquiston J.R."/>
        </authorList>
    </citation>
    <scope>NUCLEOTIDE SEQUENCE [LARGE SCALE GENOMIC DNA]</scope>
    <source>
        <strain evidence="1 4">H1892</strain>
        <strain evidence="2 3">H2381</strain>
    </source>
</reference>
<keyword evidence="4" id="KW-1185">Reference proteome</keyword>
<evidence type="ECO:0008006" key="5">
    <source>
        <dbReference type="Google" id="ProtNLM"/>
    </source>
</evidence>
<dbReference type="InterPro" id="IPR011053">
    <property type="entry name" value="Single_hybrid_motif"/>
</dbReference>
<evidence type="ECO:0000313" key="4">
    <source>
        <dbReference type="Proteomes" id="UP000214673"/>
    </source>
</evidence>